<dbReference type="RefSeq" id="WP_380690753.1">
    <property type="nucleotide sequence ID" value="NZ_JBHRSS010000007.1"/>
</dbReference>
<name>A0ABV7ETK9_9GAMM</name>
<feature type="region of interest" description="Disordered" evidence="1">
    <location>
        <begin position="70"/>
        <end position="104"/>
    </location>
</feature>
<dbReference type="PROSITE" id="PS51257">
    <property type="entry name" value="PROKAR_LIPOPROTEIN"/>
    <property type="match status" value="1"/>
</dbReference>
<gene>
    <name evidence="3" type="ORF">ACFOSU_15025</name>
</gene>
<dbReference type="Proteomes" id="UP001595462">
    <property type="component" value="Unassembled WGS sequence"/>
</dbReference>
<protein>
    <recommendedName>
        <fullName evidence="5">Lipoprotein</fullName>
    </recommendedName>
</protein>
<feature type="chain" id="PRO_5045101469" description="Lipoprotein" evidence="2">
    <location>
        <begin position="26"/>
        <end position="150"/>
    </location>
</feature>
<proteinExistence type="predicted"/>
<evidence type="ECO:0000313" key="3">
    <source>
        <dbReference type="EMBL" id="MFC3105193.1"/>
    </source>
</evidence>
<accession>A0ABV7ETK9</accession>
<evidence type="ECO:0000313" key="4">
    <source>
        <dbReference type="Proteomes" id="UP001595462"/>
    </source>
</evidence>
<feature type="signal peptide" evidence="2">
    <location>
        <begin position="1"/>
        <end position="25"/>
    </location>
</feature>
<dbReference type="EMBL" id="JBHRSS010000007">
    <property type="protein sequence ID" value="MFC3105193.1"/>
    <property type="molecule type" value="Genomic_DNA"/>
</dbReference>
<evidence type="ECO:0000256" key="1">
    <source>
        <dbReference type="SAM" id="MobiDB-lite"/>
    </source>
</evidence>
<organism evidence="3 4">
    <name type="scientific">Salinisphaera aquimarina</name>
    <dbReference type="NCBI Taxonomy" id="2094031"/>
    <lineage>
        <taxon>Bacteria</taxon>
        <taxon>Pseudomonadati</taxon>
        <taxon>Pseudomonadota</taxon>
        <taxon>Gammaproteobacteria</taxon>
        <taxon>Salinisphaerales</taxon>
        <taxon>Salinisphaeraceae</taxon>
        <taxon>Salinisphaera</taxon>
    </lineage>
</organism>
<reference evidence="4" key="1">
    <citation type="journal article" date="2019" name="Int. J. Syst. Evol. Microbiol.">
        <title>The Global Catalogue of Microorganisms (GCM) 10K type strain sequencing project: providing services to taxonomists for standard genome sequencing and annotation.</title>
        <authorList>
            <consortium name="The Broad Institute Genomics Platform"/>
            <consortium name="The Broad Institute Genome Sequencing Center for Infectious Disease"/>
            <person name="Wu L."/>
            <person name="Ma J."/>
        </authorList>
    </citation>
    <scope>NUCLEOTIDE SEQUENCE [LARGE SCALE GENOMIC DNA]</scope>
    <source>
        <strain evidence="4">KCTC 52640</strain>
    </source>
</reference>
<evidence type="ECO:0000256" key="2">
    <source>
        <dbReference type="SAM" id="SignalP"/>
    </source>
</evidence>
<feature type="compositionally biased region" description="Low complexity" evidence="1">
    <location>
        <begin position="77"/>
        <end position="103"/>
    </location>
</feature>
<comment type="caution">
    <text evidence="3">The sequence shown here is derived from an EMBL/GenBank/DDBJ whole genome shotgun (WGS) entry which is preliminary data.</text>
</comment>
<sequence>MKLFTIGLGIAACSLLAGCASGPDAKPVDYKQLPGSGDQMAQGPGLFKVGDTSDYDDGVRVYSNEPSKNALIKSGNGAQAQTASTPGTTATAPMAQPTSAQQQDYREFQEYEQYKRFRQMPKDSAEYQRFKDWQEWKQYQQWRNSGNANP</sequence>
<keyword evidence="2" id="KW-0732">Signal</keyword>
<keyword evidence="4" id="KW-1185">Reference proteome</keyword>
<evidence type="ECO:0008006" key="5">
    <source>
        <dbReference type="Google" id="ProtNLM"/>
    </source>
</evidence>